<dbReference type="InterPro" id="IPR009100">
    <property type="entry name" value="AcylCoA_DH/oxidase_NM_dom_sf"/>
</dbReference>
<organism evidence="11 12">
    <name type="scientific">Rhodococcoides kyotonense</name>
    <dbReference type="NCBI Taxonomy" id="398843"/>
    <lineage>
        <taxon>Bacteria</taxon>
        <taxon>Bacillati</taxon>
        <taxon>Actinomycetota</taxon>
        <taxon>Actinomycetes</taxon>
        <taxon>Mycobacteriales</taxon>
        <taxon>Nocardiaceae</taxon>
        <taxon>Rhodococcoides</taxon>
    </lineage>
</organism>
<evidence type="ECO:0000256" key="5">
    <source>
        <dbReference type="ARBA" id="ARBA00023002"/>
    </source>
</evidence>
<dbReference type="SUPFAM" id="SSF47203">
    <property type="entry name" value="Acyl-CoA dehydrogenase C-terminal domain-like"/>
    <property type="match status" value="1"/>
</dbReference>
<dbReference type="Pfam" id="PF02770">
    <property type="entry name" value="Acyl-CoA_dh_M"/>
    <property type="match status" value="1"/>
</dbReference>
<dbReference type="InterPro" id="IPR006091">
    <property type="entry name" value="Acyl-CoA_Oxase/DH_mid-dom"/>
</dbReference>
<evidence type="ECO:0000259" key="10">
    <source>
        <dbReference type="Pfam" id="PF02771"/>
    </source>
</evidence>
<dbReference type="Gene3D" id="1.20.140.10">
    <property type="entry name" value="Butyryl-CoA Dehydrogenase, subunit A, domain 3"/>
    <property type="match status" value="1"/>
</dbReference>
<feature type="domain" description="Acyl-CoA oxidase/dehydrogenase middle" evidence="9">
    <location>
        <begin position="142"/>
        <end position="224"/>
    </location>
</feature>
<dbReference type="InterPro" id="IPR013786">
    <property type="entry name" value="AcylCoA_DH/ox_N"/>
</dbReference>
<dbReference type="Pfam" id="PF00441">
    <property type="entry name" value="Acyl-CoA_dh_1"/>
    <property type="match status" value="1"/>
</dbReference>
<dbReference type="GO" id="GO:0005886">
    <property type="term" value="C:plasma membrane"/>
    <property type="evidence" value="ECO:0007669"/>
    <property type="project" value="TreeGrafter"/>
</dbReference>
<dbReference type="PANTHER" id="PTHR43292:SF4">
    <property type="entry name" value="ACYL-COA DEHYDROGENASE FADE34"/>
    <property type="match status" value="1"/>
</dbReference>
<dbReference type="InterPro" id="IPR052161">
    <property type="entry name" value="Mycobact_Acyl-CoA_DH"/>
</dbReference>
<sequence length="415" mass="44549">MTTTVDIPDTAEFEEEVRSWLSTILPVRPEPTPDDRPDLAVFRNLSDEDEATLLENVRHYRRRRFDAGYGAVTLPIEHGGRGLPSSFASVIARVEQEFAVPASTELISVTTGLVGPAVAMFGSDEQRSTYAEALLRTDLLACQLFSEPGAGSDLAALSCRGVRDGDGWVFDGQKVWSSGARFADYGMLLARTDPDVPKHKGITAFLIPLDAPGVEIRPIRQMSGGASFNEVFLHAVRVPDSMRLGGVGEGWKVTGATLAFERTASGSVTRKKGGSVVELVALARSLGVLDDPVVRQEIADVYIRSELRAATADRVAEASAAGVSPGPAASVGKLMASDVLGRIGEIAADLLGANITAEVDEDQFAWTEHLLGSPGYRLAGGTDQIQRNIIGERVLGLPSEPRENRDQPWSGRDRR</sequence>
<dbReference type="InterPro" id="IPR009075">
    <property type="entry name" value="AcylCo_DH/oxidase_C"/>
</dbReference>
<dbReference type="Pfam" id="PF02771">
    <property type="entry name" value="Acyl-CoA_dh_N"/>
    <property type="match status" value="1"/>
</dbReference>
<accession>A0A239I134</accession>
<dbReference type="OrthoDB" id="5167280at2"/>
<dbReference type="GO" id="GO:0050660">
    <property type="term" value="F:flavin adenine dinucleotide binding"/>
    <property type="evidence" value="ECO:0007669"/>
    <property type="project" value="InterPro"/>
</dbReference>
<keyword evidence="4 6" id="KW-0274">FAD</keyword>
<dbReference type="InterPro" id="IPR036250">
    <property type="entry name" value="AcylCo_DH-like_C"/>
</dbReference>
<keyword evidence="5 6" id="KW-0560">Oxidoreductase</keyword>
<evidence type="ECO:0000313" key="12">
    <source>
        <dbReference type="Proteomes" id="UP000198327"/>
    </source>
</evidence>
<dbReference type="EMBL" id="FZOW01000006">
    <property type="protein sequence ID" value="SNS87181.1"/>
    <property type="molecule type" value="Genomic_DNA"/>
</dbReference>
<protein>
    <submittedName>
        <fullName evidence="11">Acyl-CoA dehydrogenase</fullName>
    </submittedName>
</protein>
<dbReference type="Gene3D" id="1.10.540.10">
    <property type="entry name" value="Acyl-CoA dehydrogenase/oxidase, N-terminal domain"/>
    <property type="match status" value="1"/>
</dbReference>
<comment type="cofactor">
    <cofactor evidence="1 6">
        <name>FAD</name>
        <dbReference type="ChEBI" id="CHEBI:57692"/>
    </cofactor>
</comment>
<dbReference type="GO" id="GO:0016627">
    <property type="term" value="F:oxidoreductase activity, acting on the CH-CH group of donors"/>
    <property type="evidence" value="ECO:0007669"/>
    <property type="project" value="InterPro"/>
</dbReference>
<evidence type="ECO:0000256" key="1">
    <source>
        <dbReference type="ARBA" id="ARBA00001974"/>
    </source>
</evidence>
<dbReference type="FunFam" id="2.40.110.10:FF:000011">
    <property type="entry name" value="Acyl-CoA dehydrogenase FadE34"/>
    <property type="match status" value="1"/>
</dbReference>
<keyword evidence="12" id="KW-1185">Reference proteome</keyword>
<dbReference type="RefSeq" id="WP_089246439.1">
    <property type="nucleotide sequence ID" value="NZ_FZOW01000006.1"/>
</dbReference>
<comment type="similarity">
    <text evidence="2 6">Belongs to the acyl-CoA dehydrogenase family.</text>
</comment>
<evidence type="ECO:0000256" key="2">
    <source>
        <dbReference type="ARBA" id="ARBA00009347"/>
    </source>
</evidence>
<proteinExistence type="inferred from homology"/>
<dbReference type="Gene3D" id="2.40.110.10">
    <property type="entry name" value="Butyryl-CoA Dehydrogenase, subunit A, domain 2"/>
    <property type="match status" value="1"/>
</dbReference>
<keyword evidence="3 6" id="KW-0285">Flavoprotein</keyword>
<feature type="domain" description="Acyl-CoA dehydrogenase/oxidase C-terminal" evidence="8">
    <location>
        <begin position="248"/>
        <end position="395"/>
    </location>
</feature>
<evidence type="ECO:0000256" key="3">
    <source>
        <dbReference type="ARBA" id="ARBA00022630"/>
    </source>
</evidence>
<evidence type="ECO:0000259" key="8">
    <source>
        <dbReference type="Pfam" id="PF00441"/>
    </source>
</evidence>
<dbReference type="Proteomes" id="UP000198327">
    <property type="component" value="Unassembled WGS sequence"/>
</dbReference>
<gene>
    <name evidence="11" type="ORF">SAMN05421642_106150</name>
</gene>
<reference evidence="12" key="1">
    <citation type="submission" date="2017-06" db="EMBL/GenBank/DDBJ databases">
        <authorList>
            <person name="Varghese N."/>
            <person name="Submissions S."/>
        </authorList>
    </citation>
    <scope>NUCLEOTIDE SEQUENCE [LARGE SCALE GENOMIC DNA]</scope>
    <source>
        <strain evidence="12">JCM 23211</strain>
    </source>
</reference>
<evidence type="ECO:0000256" key="7">
    <source>
        <dbReference type="SAM" id="MobiDB-lite"/>
    </source>
</evidence>
<dbReference type="PANTHER" id="PTHR43292">
    <property type="entry name" value="ACYL-COA DEHYDROGENASE"/>
    <property type="match status" value="1"/>
</dbReference>
<dbReference type="InterPro" id="IPR037069">
    <property type="entry name" value="AcylCoA_DH/ox_N_sf"/>
</dbReference>
<name>A0A239I134_9NOCA</name>
<dbReference type="InterPro" id="IPR046373">
    <property type="entry name" value="Acyl-CoA_Oxase/DH_mid-dom_sf"/>
</dbReference>
<feature type="region of interest" description="Disordered" evidence="7">
    <location>
        <begin position="396"/>
        <end position="415"/>
    </location>
</feature>
<evidence type="ECO:0000256" key="6">
    <source>
        <dbReference type="RuleBase" id="RU362125"/>
    </source>
</evidence>
<evidence type="ECO:0000259" key="9">
    <source>
        <dbReference type="Pfam" id="PF02770"/>
    </source>
</evidence>
<dbReference type="SUPFAM" id="SSF56645">
    <property type="entry name" value="Acyl-CoA dehydrogenase NM domain-like"/>
    <property type="match status" value="1"/>
</dbReference>
<evidence type="ECO:0000313" key="11">
    <source>
        <dbReference type="EMBL" id="SNS87181.1"/>
    </source>
</evidence>
<dbReference type="AlphaFoldDB" id="A0A239I134"/>
<feature type="domain" description="Acyl-CoA dehydrogenase/oxidase N-terminal" evidence="10">
    <location>
        <begin position="63"/>
        <end position="136"/>
    </location>
</feature>
<evidence type="ECO:0000256" key="4">
    <source>
        <dbReference type="ARBA" id="ARBA00022827"/>
    </source>
</evidence>